<name>A0ABW8K1X5_9GAMM</name>
<dbReference type="NCBIfam" id="NF003818">
    <property type="entry name" value="PRK05409.1"/>
    <property type="match status" value="1"/>
</dbReference>
<dbReference type="Proteomes" id="UP001620408">
    <property type="component" value="Unassembled WGS sequence"/>
</dbReference>
<evidence type="ECO:0000313" key="2">
    <source>
        <dbReference type="EMBL" id="MFK2915923.1"/>
    </source>
</evidence>
<dbReference type="PANTHER" id="PTHR42194:SF1">
    <property type="entry name" value="UPF0276 PROTEIN HI_1600"/>
    <property type="match status" value="1"/>
</dbReference>
<evidence type="ECO:0000313" key="3">
    <source>
        <dbReference type="Proteomes" id="UP001620408"/>
    </source>
</evidence>
<dbReference type="PANTHER" id="PTHR42194">
    <property type="entry name" value="UPF0276 PROTEIN HI_1600"/>
    <property type="match status" value="1"/>
</dbReference>
<keyword evidence="3" id="KW-1185">Reference proteome</keyword>
<dbReference type="Pfam" id="PF05114">
    <property type="entry name" value="MbnB_TglH_ChrH"/>
    <property type="match status" value="1"/>
</dbReference>
<comment type="caution">
    <text evidence="2">The sequence shown here is derived from an EMBL/GenBank/DDBJ whole genome shotgun (WGS) entry which is preliminary data.</text>
</comment>
<sequence length="280" mass="31546">MPTSARLPHLGYGLGLRVEYYQELLEHPQGVEWLEIVSENYMVPGGLPLVWLERFRERFPLAMHGVSMSIGSTDPLDEGYLSRLATLANRIEPAWISDHLCWTGVQGVNLHDLMPLPYTEEALAHVVERVKQVQDRLGRRILLENVSSYVSFADAQLTEWEFLAAVAERADCLILLDINNIYVSAQNHRFAPLRYLDGIPPPRVQQFHLAGHEQGGALIIDTHDAPVASPVWELYQDAVRRFGPVSTMIERDDHMPPLAELLAELAQARALAEPLLRHAA</sequence>
<comment type="similarity">
    <text evidence="1">Belongs to the UPF0276 family.</text>
</comment>
<dbReference type="InterPro" id="IPR007801">
    <property type="entry name" value="MbnB/TglH/ChrH"/>
</dbReference>
<dbReference type="HAMAP" id="MF_00697">
    <property type="entry name" value="UPF0276"/>
    <property type="match status" value="1"/>
</dbReference>
<dbReference type="InterPro" id="IPR036237">
    <property type="entry name" value="Xyl_isomerase-like_sf"/>
</dbReference>
<dbReference type="Gene3D" id="3.20.20.150">
    <property type="entry name" value="Divalent-metal-dependent TIM barrel enzymes"/>
    <property type="match status" value="1"/>
</dbReference>
<evidence type="ECO:0000256" key="1">
    <source>
        <dbReference type="HAMAP-Rule" id="MF_00697"/>
    </source>
</evidence>
<organism evidence="2 3">
    <name type="scientific">Dyella koreensis</name>
    <dbReference type="NCBI Taxonomy" id="311235"/>
    <lineage>
        <taxon>Bacteria</taxon>
        <taxon>Pseudomonadati</taxon>
        <taxon>Pseudomonadota</taxon>
        <taxon>Gammaproteobacteria</taxon>
        <taxon>Lysobacterales</taxon>
        <taxon>Rhodanobacteraceae</taxon>
        <taxon>Dyella</taxon>
    </lineage>
</organism>
<dbReference type="EMBL" id="JADIKD010000005">
    <property type="protein sequence ID" value="MFK2915923.1"/>
    <property type="molecule type" value="Genomic_DNA"/>
</dbReference>
<protein>
    <recommendedName>
        <fullName evidence="1">UPF0276 protein ISS97_01500</fullName>
    </recommendedName>
</protein>
<reference evidence="2 3" key="1">
    <citation type="submission" date="2020-10" db="EMBL/GenBank/DDBJ databases">
        <title>Phylogeny of dyella-like bacteria.</title>
        <authorList>
            <person name="Fu J."/>
        </authorList>
    </citation>
    <scope>NUCLEOTIDE SEQUENCE [LARGE SCALE GENOMIC DNA]</scope>
    <source>
        <strain evidence="2 3">BB4</strain>
    </source>
</reference>
<proteinExistence type="inferred from homology"/>
<accession>A0ABW8K1X5</accession>
<dbReference type="SUPFAM" id="SSF51658">
    <property type="entry name" value="Xylose isomerase-like"/>
    <property type="match status" value="1"/>
</dbReference>
<dbReference type="RefSeq" id="WP_379987516.1">
    <property type="nucleotide sequence ID" value="NZ_JADIKD010000005.1"/>
</dbReference>
<gene>
    <name evidence="2" type="ORF">ISS97_01500</name>
</gene>